<dbReference type="InterPro" id="IPR001296">
    <property type="entry name" value="Glyco_trans_1"/>
</dbReference>
<sequence length="392" mass="45538">MQRLLLFTSSFPYGKGEQFLEDEIEILSEVFKVKIIPFSYGGSIVSRKLPKNVKVNKPLYIEKLQFSKLIKILIASLPEMKKINFSFRRLRLYLSALRAIGFFFSNKSILEELKTLTDSDIIYFYWGHVSAFAIPFLPNLKAKVVMRLHRGDLYEYLHDGYFPFREQQLRKVDAVIPISFDGRKFLLRKYSFIKNKIFVHRLGVKNDSFITQPSKDGIFRIVSVSSINHVKRVDLICEILKYIRSHKVLWTHFGDGPLRKKLEEKIKELPSNVVVNLKGFVRRNDIFRFYRENPVDLFINVSSSEGIPVSIMEAISYGIPVVATAVGGTPEIVSEKVGILIEKEFNPKEVAFVIQNVLDSSAFDRNVIKNYWSIYYNAEKNYKKFAEFLKNL</sequence>
<dbReference type="Proteomes" id="UP001157911">
    <property type="component" value="Unassembled WGS sequence"/>
</dbReference>
<gene>
    <name evidence="2" type="ORF">SAMN06265339_1222</name>
</gene>
<dbReference type="Gene3D" id="3.40.50.2000">
    <property type="entry name" value="Glycogen Phosphorylase B"/>
    <property type="match status" value="2"/>
</dbReference>
<dbReference type="InterPro" id="IPR050194">
    <property type="entry name" value="Glycosyltransferase_grp1"/>
</dbReference>
<reference evidence="2 3" key="1">
    <citation type="submission" date="2017-05" db="EMBL/GenBank/DDBJ databases">
        <authorList>
            <person name="Varghese N."/>
            <person name="Submissions S."/>
        </authorList>
    </citation>
    <scope>NUCLEOTIDE SEQUENCE [LARGE SCALE GENOMIC DNA]</scope>
    <source>
        <strain evidence="2 3">DSM 15522</strain>
    </source>
</reference>
<dbReference type="EMBL" id="FXUB01000003">
    <property type="protein sequence ID" value="SMP13996.1"/>
    <property type="molecule type" value="Genomic_DNA"/>
</dbReference>
<comment type="caution">
    <text evidence="2">The sequence shown here is derived from an EMBL/GenBank/DDBJ whole genome shotgun (WGS) entry which is preliminary data.</text>
</comment>
<evidence type="ECO:0000313" key="2">
    <source>
        <dbReference type="EMBL" id="SMP13996.1"/>
    </source>
</evidence>
<organism evidence="2 3">
    <name type="scientific">Desulfurobacterium pacificum</name>
    <dbReference type="NCBI Taxonomy" id="240166"/>
    <lineage>
        <taxon>Bacteria</taxon>
        <taxon>Pseudomonadati</taxon>
        <taxon>Aquificota</taxon>
        <taxon>Aquificia</taxon>
        <taxon>Desulfurobacteriales</taxon>
        <taxon>Desulfurobacteriaceae</taxon>
        <taxon>Desulfurobacterium</taxon>
    </lineage>
</organism>
<feature type="domain" description="Glycosyl transferase family 1" evidence="1">
    <location>
        <begin position="216"/>
        <end position="370"/>
    </location>
</feature>
<evidence type="ECO:0000259" key="1">
    <source>
        <dbReference type="Pfam" id="PF00534"/>
    </source>
</evidence>
<keyword evidence="3" id="KW-1185">Reference proteome</keyword>
<dbReference type="Pfam" id="PF00534">
    <property type="entry name" value="Glycos_transf_1"/>
    <property type="match status" value="1"/>
</dbReference>
<accession>A0ABY1NN31</accession>
<name>A0ABY1NN31_9BACT</name>
<dbReference type="PANTHER" id="PTHR45947">
    <property type="entry name" value="SULFOQUINOVOSYL TRANSFERASE SQD2"/>
    <property type="match status" value="1"/>
</dbReference>
<dbReference type="RefSeq" id="WP_283400681.1">
    <property type="nucleotide sequence ID" value="NZ_FXUB01000003.1"/>
</dbReference>
<evidence type="ECO:0000313" key="3">
    <source>
        <dbReference type="Proteomes" id="UP001157911"/>
    </source>
</evidence>
<dbReference type="SUPFAM" id="SSF53756">
    <property type="entry name" value="UDP-Glycosyltransferase/glycogen phosphorylase"/>
    <property type="match status" value="1"/>
</dbReference>
<protein>
    <submittedName>
        <fullName evidence="2">Glycosyltransferase involved in cell wall bisynthesis</fullName>
    </submittedName>
</protein>
<dbReference type="PANTHER" id="PTHR45947:SF15">
    <property type="entry name" value="TEICHURONIC ACID BIOSYNTHESIS GLYCOSYLTRANSFERASE TUAC-RELATED"/>
    <property type="match status" value="1"/>
</dbReference>
<proteinExistence type="predicted"/>